<dbReference type="InterPro" id="IPR037185">
    <property type="entry name" value="EmrE-like"/>
</dbReference>
<evidence type="ECO:0000256" key="3">
    <source>
        <dbReference type="ARBA" id="ARBA00022989"/>
    </source>
</evidence>
<accession>A0A7H1N210</accession>
<dbReference type="InterPro" id="IPR000620">
    <property type="entry name" value="EamA_dom"/>
</dbReference>
<dbReference type="EMBL" id="CP053923">
    <property type="protein sequence ID" value="QNT69746.1"/>
    <property type="molecule type" value="Genomic_DNA"/>
</dbReference>
<dbReference type="RefSeq" id="WP_190260262.1">
    <property type="nucleotide sequence ID" value="NZ_CP053923.1"/>
</dbReference>
<name>A0A7H1N210_9PROT</name>
<reference evidence="7 8" key="1">
    <citation type="submission" date="2020-05" db="EMBL/GenBank/DDBJ databases">
        <title>Complete closed genome sequence of Defluviicoccus vanus.</title>
        <authorList>
            <person name="Bessarab I."/>
            <person name="Arumugam K."/>
            <person name="Maszenan A.M."/>
            <person name="Seviour R.J."/>
            <person name="Williams R.B."/>
        </authorList>
    </citation>
    <scope>NUCLEOTIDE SEQUENCE [LARGE SCALE GENOMIC DNA]</scope>
    <source>
        <strain evidence="7 8">Ben 114</strain>
    </source>
</reference>
<feature type="transmembrane region" description="Helical" evidence="5">
    <location>
        <begin position="70"/>
        <end position="90"/>
    </location>
</feature>
<organism evidence="7 8">
    <name type="scientific">Defluviicoccus vanus</name>
    <dbReference type="NCBI Taxonomy" id="111831"/>
    <lineage>
        <taxon>Bacteria</taxon>
        <taxon>Pseudomonadati</taxon>
        <taxon>Pseudomonadota</taxon>
        <taxon>Alphaproteobacteria</taxon>
        <taxon>Rhodospirillales</taxon>
        <taxon>Rhodospirillaceae</taxon>
        <taxon>Defluviicoccus</taxon>
    </lineage>
</organism>
<feature type="transmembrane region" description="Helical" evidence="5">
    <location>
        <begin position="40"/>
        <end position="58"/>
    </location>
</feature>
<evidence type="ECO:0000256" key="1">
    <source>
        <dbReference type="ARBA" id="ARBA00004141"/>
    </source>
</evidence>
<dbReference type="Proteomes" id="UP000516369">
    <property type="component" value="Chromosome"/>
</dbReference>
<keyword evidence="3 5" id="KW-1133">Transmembrane helix</keyword>
<sequence length="298" mass="31911">MSGRVRRLRPSDTLAALVVVLLWGLNFIAGKIGLRELPPFLMLAERFALVAMLLLPFLRRMPRQRLPLVLLLSMVLGVGHFGLMFAGLAGVDAGPAAIAIQLTIPFSAILAAVCFGERMGVLQIAGLGLAFVGVYLLAGEPARPLSVFHLLLVVGAAFAWAVANVVIKRLGRVNVFALNGWMALFATPQLLLVSLLVESGQRQAVAAADWTAYAAVVYMAVCSSIIAYGLWYYLIERYPMNMVVPMTLLSPVLAVLLAVLLLDEPLNMATILGGVLTLSGVAIIEMLRPASVEAEPLP</sequence>
<evidence type="ECO:0000313" key="8">
    <source>
        <dbReference type="Proteomes" id="UP000516369"/>
    </source>
</evidence>
<evidence type="ECO:0000256" key="5">
    <source>
        <dbReference type="SAM" id="Phobius"/>
    </source>
</evidence>
<feature type="transmembrane region" description="Helical" evidence="5">
    <location>
        <begin position="242"/>
        <end position="262"/>
    </location>
</feature>
<protein>
    <submittedName>
        <fullName evidence="7">EamA family transporter</fullName>
    </submittedName>
</protein>
<dbReference type="PANTHER" id="PTHR32322">
    <property type="entry name" value="INNER MEMBRANE TRANSPORTER"/>
    <property type="match status" value="1"/>
</dbReference>
<feature type="transmembrane region" description="Helical" evidence="5">
    <location>
        <begin position="212"/>
        <end position="235"/>
    </location>
</feature>
<feature type="domain" description="EamA" evidence="6">
    <location>
        <begin position="150"/>
        <end position="284"/>
    </location>
</feature>
<dbReference type="InterPro" id="IPR050638">
    <property type="entry name" value="AA-Vitamin_Transporters"/>
</dbReference>
<dbReference type="Pfam" id="PF00892">
    <property type="entry name" value="EamA"/>
    <property type="match status" value="2"/>
</dbReference>
<keyword evidence="4 5" id="KW-0472">Membrane</keyword>
<dbReference type="Gene3D" id="1.10.3730.20">
    <property type="match status" value="1"/>
</dbReference>
<evidence type="ECO:0000313" key="7">
    <source>
        <dbReference type="EMBL" id="QNT69746.1"/>
    </source>
</evidence>
<evidence type="ECO:0000259" key="6">
    <source>
        <dbReference type="Pfam" id="PF00892"/>
    </source>
</evidence>
<keyword evidence="2 5" id="KW-0812">Transmembrane</keyword>
<dbReference type="GO" id="GO:0016020">
    <property type="term" value="C:membrane"/>
    <property type="evidence" value="ECO:0007669"/>
    <property type="project" value="UniProtKB-SubCell"/>
</dbReference>
<feature type="transmembrane region" description="Helical" evidence="5">
    <location>
        <begin position="144"/>
        <end position="163"/>
    </location>
</feature>
<proteinExistence type="predicted"/>
<feature type="transmembrane region" description="Helical" evidence="5">
    <location>
        <begin position="268"/>
        <end position="287"/>
    </location>
</feature>
<feature type="domain" description="EamA" evidence="6">
    <location>
        <begin position="14"/>
        <end position="137"/>
    </location>
</feature>
<comment type="subcellular location">
    <subcellularLocation>
        <location evidence="1">Membrane</location>
        <topology evidence="1">Multi-pass membrane protein</topology>
    </subcellularLocation>
</comment>
<dbReference type="PANTHER" id="PTHR32322:SF9">
    <property type="entry name" value="AMINO-ACID METABOLITE EFFLUX PUMP-RELATED"/>
    <property type="match status" value="1"/>
</dbReference>
<dbReference type="SUPFAM" id="SSF103481">
    <property type="entry name" value="Multidrug resistance efflux transporter EmrE"/>
    <property type="match status" value="2"/>
</dbReference>
<evidence type="ECO:0000256" key="2">
    <source>
        <dbReference type="ARBA" id="ARBA00022692"/>
    </source>
</evidence>
<feature type="transmembrane region" description="Helical" evidence="5">
    <location>
        <begin position="121"/>
        <end position="138"/>
    </location>
</feature>
<dbReference type="KEGG" id="dvn:HQ394_10980"/>
<keyword evidence="8" id="KW-1185">Reference proteome</keyword>
<gene>
    <name evidence="7" type="ORF">HQ394_10980</name>
</gene>
<evidence type="ECO:0000256" key="4">
    <source>
        <dbReference type="ARBA" id="ARBA00023136"/>
    </source>
</evidence>
<dbReference type="AlphaFoldDB" id="A0A7H1N210"/>
<feature type="transmembrane region" description="Helical" evidence="5">
    <location>
        <begin position="175"/>
        <end position="197"/>
    </location>
</feature>
<feature type="transmembrane region" description="Helical" evidence="5">
    <location>
        <begin position="96"/>
        <end position="114"/>
    </location>
</feature>